<dbReference type="InterPro" id="IPR015424">
    <property type="entry name" value="PyrdxlP-dep_Trfase"/>
</dbReference>
<gene>
    <name evidence="4" type="ORF">G3A44_08885</name>
</gene>
<keyword evidence="5" id="KW-1185">Reference proteome</keyword>
<dbReference type="Proteomes" id="UP000484255">
    <property type="component" value="Unassembled WGS sequence"/>
</dbReference>
<dbReference type="InterPro" id="IPR015422">
    <property type="entry name" value="PyrdxlP-dep_Trfase_small"/>
</dbReference>
<dbReference type="Gene3D" id="3.40.640.10">
    <property type="entry name" value="Type I PLP-dependent aspartate aminotransferase-like (Major domain)"/>
    <property type="match status" value="1"/>
</dbReference>
<accession>A0A7C9TK00</accession>
<keyword evidence="4" id="KW-0032">Aminotransferase</keyword>
<evidence type="ECO:0000313" key="5">
    <source>
        <dbReference type="Proteomes" id="UP000484255"/>
    </source>
</evidence>
<dbReference type="PANTHER" id="PTHR42885:SF1">
    <property type="entry name" value="THREONINE-PHOSPHATE DECARBOXYLASE"/>
    <property type="match status" value="1"/>
</dbReference>
<name>A0A7C9TK00_9BURK</name>
<protein>
    <submittedName>
        <fullName evidence="4">Aminotransferase class I/II-fold pyridoxal phosphate-dependent enzyme</fullName>
    </submittedName>
</protein>
<evidence type="ECO:0000313" key="4">
    <source>
        <dbReference type="EMBL" id="NDY91303.1"/>
    </source>
</evidence>
<dbReference type="GO" id="GO:0008483">
    <property type="term" value="F:transaminase activity"/>
    <property type="evidence" value="ECO:0007669"/>
    <property type="project" value="UniProtKB-KW"/>
</dbReference>
<dbReference type="GO" id="GO:0030170">
    <property type="term" value="F:pyridoxal phosphate binding"/>
    <property type="evidence" value="ECO:0007669"/>
    <property type="project" value="InterPro"/>
</dbReference>
<comment type="cofactor">
    <cofactor evidence="1">
        <name>pyridoxal 5'-phosphate</name>
        <dbReference type="ChEBI" id="CHEBI:597326"/>
    </cofactor>
</comment>
<dbReference type="InterPro" id="IPR015421">
    <property type="entry name" value="PyrdxlP-dep_Trfase_major"/>
</dbReference>
<dbReference type="AlphaFoldDB" id="A0A7C9TK00"/>
<keyword evidence="4" id="KW-0808">Transferase</keyword>
<reference evidence="4 5" key="1">
    <citation type="submission" date="2020-02" db="EMBL/GenBank/DDBJ databases">
        <title>Ideonella bacterium strain TBM-1.</title>
        <authorList>
            <person name="Chen W.-M."/>
        </authorList>
    </citation>
    <scope>NUCLEOTIDE SEQUENCE [LARGE SCALE GENOMIC DNA]</scope>
    <source>
        <strain evidence="4 5">TBM-1</strain>
    </source>
</reference>
<comment type="caution">
    <text evidence="4">The sequence shown here is derived from an EMBL/GenBank/DDBJ whole genome shotgun (WGS) entry which is preliminary data.</text>
</comment>
<dbReference type="PANTHER" id="PTHR42885">
    <property type="entry name" value="HISTIDINOL-PHOSPHATE AMINOTRANSFERASE-RELATED"/>
    <property type="match status" value="1"/>
</dbReference>
<feature type="domain" description="Aminotransferase class I/classII large" evidence="3">
    <location>
        <begin position="40"/>
        <end position="364"/>
    </location>
</feature>
<dbReference type="Pfam" id="PF00155">
    <property type="entry name" value="Aminotran_1_2"/>
    <property type="match status" value="1"/>
</dbReference>
<dbReference type="EMBL" id="JAAGOH010000008">
    <property type="protein sequence ID" value="NDY91303.1"/>
    <property type="molecule type" value="Genomic_DNA"/>
</dbReference>
<sequence length="385" mass="41057">MFRLPLKSLMSRPPAAVAAELLPGELPVHGGPDVLGVPRVDFSTNANPLPPPAAVLQALAGADRCRYPEPGYHRLREHLAALTGCQPSQVLPSAGSAEAIRRLSLLAQLQGRRQVWLPEPGYADYRAAAQALGLLVRGWTTPDELLQGLWDEPAACLVWITEPHNPSGGSLPASFWAELGDLLARRDHWLALDRAYEPLRLRGACGLPAALAARAWQLWSPNKALGQCGVRAGWLQAPAGEALLARAAGALAPSWVLSAEGVALLQVFHDAAVQDWLDSARHTLRRWQADQHARLGALGWHWQPGSVTPFALARPPLPAHRLGAVLAGLRAQGLKLRDATSMGLPGWVRLSAQSPAAVDELVRAWPGLAGESDAAAGPAPQPTTF</sequence>
<evidence type="ECO:0000259" key="3">
    <source>
        <dbReference type="Pfam" id="PF00155"/>
    </source>
</evidence>
<dbReference type="RefSeq" id="WP_163457154.1">
    <property type="nucleotide sequence ID" value="NZ_JAAGOH010000008.1"/>
</dbReference>
<evidence type="ECO:0000256" key="2">
    <source>
        <dbReference type="ARBA" id="ARBA00022898"/>
    </source>
</evidence>
<dbReference type="Gene3D" id="3.90.1150.10">
    <property type="entry name" value="Aspartate Aminotransferase, domain 1"/>
    <property type="match status" value="1"/>
</dbReference>
<keyword evidence="2" id="KW-0663">Pyridoxal phosphate</keyword>
<dbReference type="CDD" id="cd00609">
    <property type="entry name" value="AAT_like"/>
    <property type="match status" value="1"/>
</dbReference>
<dbReference type="InterPro" id="IPR004839">
    <property type="entry name" value="Aminotransferase_I/II_large"/>
</dbReference>
<organism evidence="4 5">
    <name type="scientific">Ideonella livida</name>
    <dbReference type="NCBI Taxonomy" id="2707176"/>
    <lineage>
        <taxon>Bacteria</taxon>
        <taxon>Pseudomonadati</taxon>
        <taxon>Pseudomonadota</taxon>
        <taxon>Betaproteobacteria</taxon>
        <taxon>Burkholderiales</taxon>
        <taxon>Sphaerotilaceae</taxon>
        <taxon>Ideonella</taxon>
    </lineage>
</organism>
<proteinExistence type="predicted"/>
<evidence type="ECO:0000256" key="1">
    <source>
        <dbReference type="ARBA" id="ARBA00001933"/>
    </source>
</evidence>
<dbReference type="SUPFAM" id="SSF53383">
    <property type="entry name" value="PLP-dependent transferases"/>
    <property type="match status" value="1"/>
</dbReference>